<accession>A0A329RTI6</accession>
<evidence type="ECO:0000313" key="1">
    <source>
        <dbReference type="EMBL" id="KAG2950274.1"/>
    </source>
</evidence>
<dbReference type="STRING" id="29920.A0A329RTI6"/>
<sequence>MENDTHLGAGENFVWMVGSEEDKTTALALNMASESIVLLKIAEDGLPLPKNACLPHWPLREQRWLAVWWMEQGLARILWQRVPNGVSVRQGFESLVGNDLFSEWLDLGRGPSYC</sequence>
<dbReference type="EMBL" id="MJFZ01000520">
    <property type="protein sequence ID" value="RAW28003.1"/>
    <property type="molecule type" value="Genomic_DNA"/>
</dbReference>
<dbReference type="OrthoDB" id="10302211at2759"/>
<dbReference type="AlphaFoldDB" id="A0A329RTI6"/>
<dbReference type="Proteomes" id="UP000736787">
    <property type="component" value="Unassembled WGS sequence"/>
</dbReference>
<dbReference type="EMBL" id="RCMV01000093">
    <property type="protein sequence ID" value="KAG3225103.1"/>
    <property type="molecule type" value="Genomic_DNA"/>
</dbReference>
<dbReference type="VEuPathDB" id="FungiDB:PC110_g15604"/>
<dbReference type="Proteomes" id="UP000251314">
    <property type="component" value="Unassembled WGS sequence"/>
</dbReference>
<comment type="caution">
    <text evidence="3">The sequence shown here is derived from an EMBL/GenBank/DDBJ whole genome shotgun (WGS) entry which is preliminary data.</text>
</comment>
<evidence type="ECO:0000313" key="3">
    <source>
        <dbReference type="EMBL" id="RAW28003.1"/>
    </source>
</evidence>
<name>A0A329RTI6_9STRA</name>
<gene>
    <name evidence="3" type="ORF">PC110_g15604</name>
    <name evidence="1" type="ORF">PC117_g4548</name>
    <name evidence="2" type="ORF">PC129_g4250</name>
</gene>
<dbReference type="EMBL" id="RCMK01000073">
    <property type="protein sequence ID" value="KAG2950274.1"/>
    <property type="molecule type" value="Genomic_DNA"/>
</dbReference>
<reference evidence="2" key="2">
    <citation type="submission" date="2018-05" db="EMBL/GenBank/DDBJ databases">
        <title>Effector identification in a new, highly contiguous assembly of the strawberry crown rot pathogen Phytophthora cactorum.</title>
        <authorList>
            <person name="Armitage A.D."/>
            <person name="Nellist C.F."/>
            <person name="Bates H."/>
            <person name="Vickerstaff R.J."/>
            <person name="Harrison R.J."/>
        </authorList>
    </citation>
    <scope>NUCLEOTIDE SEQUENCE</scope>
    <source>
        <strain evidence="1">4040</strain>
        <strain evidence="2">P421</strain>
    </source>
</reference>
<proteinExistence type="predicted"/>
<evidence type="ECO:0000313" key="2">
    <source>
        <dbReference type="EMBL" id="KAG3225103.1"/>
    </source>
</evidence>
<protein>
    <submittedName>
        <fullName evidence="3">Uncharacterized protein</fullName>
    </submittedName>
</protein>
<evidence type="ECO:0000313" key="4">
    <source>
        <dbReference type="Proteomes" id="UP000251314"/>
    </source>
</evidence>
<keyword evidence="4" id="KW-1185">Reference proteome</keyword>
<dbReference type="Proteomes" id="UP000760860">
    <property type="component" value="Unassembled WGS sequence"/>
</dbReference>
<reference evidence="3 4" key="1">
    <citation type="submission" date="2018-01" db="EMBL/GenBank/DDBJ databases">
        <title>Draft genome of the strawberry crown rot pathogen Phytophthora cactorum.</title>
        <authorList>
            <person name="Armitage A.D."/>
            <person name="Lysoe E."/>
            <person name="Nellist C.F."/>
            <person name="Harrison R.J."/>
            <person name="Brurberg M.B."/>
        </authorList>
    </citation>
    <scope>NUCLEOTIDE SEQUENCE [LARGE SCALE GENOMIC DNA]</scope>
    <source>
        <strain evidence="3 4">10300</strain>
    </source>
</reference>
<organism evidence="3 4">
    <name type="scientific">Phytophthora cactorum</name>
    <dbReference type="NCBI Taxonomy" id="29920"/>
    <lineage>
        <taxon>Eukaryota</taxon>
        <taxon>Sar</taxon>
        <taxon>Stramenopiles</taxon>
        <taxon>Oomycota</taxon>
        <taxon>Peronosporomycetes</taxon>
        <taxon>Peronosporales</taxon>
        <taxon>Peronosporaceae</taxon>
        <taxon>Phytophthora</taxon>
    </lineage>
</organism>